<evidence type="ECO:0008006" key="11">
    <source>
        <dbReference type="Google" id="ProtNLM"/>
    </source>
</evidence>
<evidence type="ECO:0000256" key="3">
    <source>
        <dbReference type="ARBA" id="ARBA00022448"/>
    </source>
</evidence>
<comment type="subcellular location">
    <subcellularLocation>
        <location evidence="1">Membrane</location>
        <topology evidence="1">Multi-pass membrane protein</topology>
    </subcellularLocation>
</comment>
<evidence type="ECO:0000256" key="2">
    <source>
        <dbReference type="ARBA" id="ARBA00007015"/>
    </source>
</evidence>
<feature type="compositionally biased region" description="Basic residues" evidence="7">
    <location>
        <begin position="301"/>
        <end position="316"/>
    </location>
</feature>
<dbReference type="EMBL" id="CAMGYJ010000002">
    <property type="protein sequence ID" value="CAI0379903.1"/>
    <property type="molecule type" value="Genomic_DNA"/>
</dbReference>
<reference evidence="9" key="1">
    <citation type="submission" date="2022-08" db="EMBL/GenBank/DDBJ databases">
        <authorList>
            <person name="Gutierrez-Valencia J."/>
        </authorList>
    </citation>
    <scope>NUCLEOTIDE SEQUENCE</scope>
</reference>
<feature type="non-terminal residue" evidence="9">
    <location>
        <position position="1"/>
    </location>
</feature>
<evidence type="ECO:0000256" key="5">
    <source>
        <dbReference type="ARBA" id="ARBA00022989"/>
    </source>
</evidence>
<dbReference type="Proteomes" id="UP001154282">
    <property type="component" value="Unassembled WGS sequence"/>
</dbReference>
<organism evidence="9 10">
    <name type="scientific">Linum tenue</name>
    <dbReference type="NCBI Taxonomy" id="586396"/>
    <lineage>
        <taxon>Eukaryota</taxon>
        <taxon>Viridiplantae</taxon>
        <taxon>Streptophyta</taxon>
        <taxon>Embryophyta</taxon>
        <taxon>Tracheophyta</taxon>
        <taxon>Spermatophyta</taxon>
        <taxon>Magnoliopsida</taxon>
        <taxon>eudicotyledons</taxon>
        <taxon>Gunneridae</taxon>
        <taxon>Pentapetalae</taxon>
        <taxon>rosids</taxon>
        <taxon>fabids</taxon>
        <taxon>Malpighiales</taxon>
        <taxon>Linaceae</taxon>
        <taxon>Linum</taxon>
    </lineage>
</organism>
<keyword evidence="6 8" id="KW-0472">Membrane</keyword>
<proteinExistence type="inferred from homology"/>
<dbReference type="GO" id="GO:0016020">
    <property type="term" value="C:membrane"/>
    <property type="evidence" value="ECO:0007669"/>
    <property type="project" value="UniProtKB-SubCell"/>
</dbReference>
<dbReference type="SUPFAM" id="SSF103473">
    <property type="entry name" value="MFS general substrate transporter"/>
    <property type="match status" value="1"/>
</dbReference>
<feature type="transmembrane region" description="Helical" evidence="8">
    <location>
        <begin position="150"/>
        <end position="166"/>
    </location>
</feature>
<evidence type="ECO:0000313" key="9">
    <source>
        <dbReference type="EMBL" id="CAI0379903.1"/>
    </source>
</evidence>
<evidence type="ECO:0000256" key="4">
    <source>
        <dbReference type="ARBA" id="ARBA00022692"/>
    </source>
</evidence>
<feature type="transmembrane region" description="Helical" evidence="8">
    <location>
        <begin position="82"/>
        <end position="100"/>
    </location>
</feature>
<keyword evidence="4 8" id="KW-0812">Transmembrane</keyword>
<feature type="transmembrane region" description="Helical" evidence="8">
    <location>
        <begin position="212"/>
        <end position="233"/>
    </location>
</feature>
<keyword evidence="10" id="KW-1185">Reference proteome</keyword>
<evidence type="ECO:0000256" key="1">
    <source>
        <dbReference type="ARBA" id="ARBA00004141"/>
    </source>
</evidence>
<dbReference type="PANTHER" id="PTHR31585">
    <property type="entry name" value="FOLATE-BIOPTERIN TRANSPORTER 1, CHLOROPLASTIC"/>
    <property type="match status" value="1"/>
</dbReference>
<keyword evidence="5 8" id="KW-1133">Transmembrane helix</keyword>
<sequence>HYRQFLTNRKKTVAGNREGVSGWKKRGSAILRFDSRRPKNGGFRSLEEEQVEFSSLISSLSRPSEKMKAWAKQLKRSFGASFLWLVCLIYFTQGFRSFVWTAVSYQLKDKLKLSPSASQFVSSVAFFPWSIKPLYGIVSDCISIRGRKRIPYLIIATILSLVPWPILGLNATFRNSSWHLMVLLTAQNLGTAMADVVVDLSRASFAGDLQSLSWFSMALGGICGSLLGGYALSNLPIDKIFLLFTVLPAIQLFSCVLVEETPVSSGDVPTSEDLGDSHDMNGNSPSDEDSYFMRKSSSTISKRKKSKKRGKKKRFSNKSQFVEKENAGRLATYSLLQAFRKPIILR</sequence>
<dbReference type="PANTHER" id="PTHR31585:SF7">
    <property type="entry name" value="FOLATE-BIOPTERIN TRANSPORTER 4-RELATED"/>
    <property type="match status" value="1"/>
</dbReference>
<keyword evidence="3" id="KW-0813">Transport</keyword>
<dbReference type="InterPro" id="IPR036259">
    <property type="entry name" value="MFS_trans_sf"/>
</dbReference>
<evidence type="ECO:0000313" key="10">
    <source>
        <dbReference type="Proteomes" id="UP001154282"/>
    </source>
</evidence>
<accession>A0AAV0H4H9</accession>
<evidence type="ECO:0000256" key="8">
    <source>
        <dbReference type="SAM" id="Phobius"/>
    </source>
</evidence>
<dbReference type="InterPro" id="IPR039309">
    <property type="entry name" value="BT1"/>
</dbReference>
<gene>
    <name evidence="9" type="ORF">LITE_LOCUS2448</name>
</gene>
<evidence type="ECO:0000256" key="7">
    <source>
        <dbReference type="SAM" id="MobiDB-lite"/>
    </source>
</evidence>
<dbReference type="AlphaFoldDB" id="A0AAV0H4H9"/>
<comment type="similarity">
    <text evidence="2">Belongs to the major facilitator superfamily. Folate-biopterin transporter (TC 2.A.71) family.</text>
</comment>
<comment type="caution">
    <text evidence="9">The sequence shown here is derived from an EMBL/GenBank/DDBJ whole genome shotgun (WGS) entry which is preliminary data.</text>
</comment>
<evidence type="ECO:0000256" key="6">
    <source>
        <dbReference type="ARBA" id="ARBA00023136"/>
    </source>
</evidence>
<dbReference type="Pfam" id="PF03092">
    <property type="entry name" value="BT1"/>
    <property type="match status" value="1"/>
</dbReference>
<feature type="transmembrane region" description="Helical" evidence="8">
    <location>
        <begin position="120"/>
        <end position="138"/>
    </location>
</feature>
<name>A0AAV0H4H9_9ROSI</name>
<dbReference type="Gene3D" id="1.20.1250.20">
    <property type="entry name" value="MFS general substrate transporter like domains"/>
    <property type="match status" value="1"/>
</dbReference>
<feature type="region of interest" description="Disordered" evidence="7">
    <location>
        <begin position="267"/>
        <end position="319"/>
    </location>
</feature>
<protein>
    <recommendedName>
        <fullName evidence="11">Biopterin transport-related protein BT1</fullName>
    </recommendedName>
</protein>